<evidence type="ECO:0000313" key="3">
    <source>
        <dbReference type="Proteomes" id="UP000280066"/>
    </source>
</evidence>
<dbReference type="RefSeq" id="WP_125426455.1">
    <property type="nucleotide sequence ID" value="NZ_RWIS01000001.1"/>
</dbReference>
<feature type="domain" description="NAD-dependent epimerase/dehydratase" evidence="1">
    <location>
        <begin position="3"/>
        <end position="163"/>
    </location>
</feature>
<gene>
    <name evidence="2" type="ORF">EI290_02695</name>
</gene>
<dbReference type="PANTHER" id="PTHR43245">
    <property type="entry name" value="BIFUNCTIONAL POLYMYXIN RESISTANCE PROTEIN ARNA"/>
    <property type="match status" value="1"/>
</dbReference>
<dbReference type="Gene3D" id="3.40.50.720">
    <property type="entry name" value="NAD(P)-binding Rossmann-like Domain"/>
    <property type="match status" value="1"/>
</dbReference>
<organism evidence="2 3">
    <name type="scientific">Hymenobacter metallilatus</name>
    <dbReference type="NCBI Taxonomy" id="2493666"/>
    <lineage>
        <taxon>Bacteria</taxon>
        <taxon>Pseudomonadati</taxon>
        <taxon>Bacteroidota</taxon>
        <taxon>Cytophagia</taxon>
        <taxon>Cytophagales</taxon>
        <taxon>Hymenobacteraceae</taxon>
        <taxon>Hymenobacter</taxon>
    </lineage>
</organism>
<dbReference type="Proteomes" id="UP000280066">
    <property type="component" value="Unassembled WGS sequence"/>
</dbReference>
<proteinExistence type="predicted"/>
<evidence type="ECO:0000313" key="2">
    <source>
        <dbReference type="EMBL" id="RSK37574.1"/>
    </source>
</evidence>
<protein>
    <submittedName>
        <fullName evidence="2">NAD(P)-dependent oxidoreductase</fullName>
    </submittedName>
</protein>
<dbReference type="InterPro" id="IPR001509">
    <property type="entry name" value="Epimerase_deHydtase"/>
</dbReference>
<name>A0A3R9NU05_9BACT</name>
<accession>A0A3R9NU05</accession>
<dbReference type="InterPro" id="IPR036291">
    <property type="entry name" value="NAD(P)-bd_dom_sf"/>
</dbReference>
<sequence>MRIVVTGSSGRIGQEIVRQLQPTHQVTGLDIRPGPTTHVCGNLTDQALVTRLLTGTEAVIHTAALHAPHIDKYSKSDFVEVNVRGTLHLLEAAVTQGVQRLVLTSSTSVYGHALETPGAATWVTEELTPRPRDIYDITKLAAEELCRHFAATTHLQTRVLRTSRFWEEPWPDRAVYRLYRGLDVRDAARAHVLAVENGQLAFGLYNISARPDFVAPEAAELYTNAAAVVARHYPQAAAVFARRSWPLPSCIDRVYCIDKAQAELHYQPEYNFAELLATL</sequence>
<keyword evidence="3" id="KW-1185">Reference proteome</keyword>
<dbReference type="Pfam" id="PF01370">
    <property type="entry name" value="Epimerase"/>
    <property type="match status" value="1"/>
</dbReference>
<dbReference type="AlphaFoldDB" id="A0A3R9NU05"/>
<dbReference type="OrthoDB" id="9801056at2"/>
<dbReference type="SUPFAM" id="SSF51735">
    <property type="entry name" value="NAD(P)-binding Rossmann-fold domains"/>
    <property type="match status" value="1"/>
</dbReference>
<comment type="caution">
    <text evidence="2">The sequence shown here is derived from an EMBL/GenBank/DDBJ whole genome shotgun (WGS) entry which is preliminary data.</text>
</comment>
<dbReference type="CDD" id="cd08946">
    <property type="entry name" value="SDR_e"/>
    <property type="match status" value="1"/>
</dbReference>
<reference evidence="2 3" key="1">
    <citation type="submission" date="2018-12" db="EMBL/GenBank/DDBJ databases">
        <authorList>
            <person name="Feng G."/>
            <person name="Zhu H."/>
        </authorList>
    </citation>
    <scope>NUCLEOTIDE SEQUENCE [LARGE SCALE GENOMIC DNA]</scope>
    <source>
        <strain evidence="2 3">9PBR-2</strain>
    </source>
</reference>
<evidence type="ECO:0000259" key="1">
    <source>
        <dbReference type="Pfam" id="PF01370"/>
    </source>
</evidence>
<dbReference type="PANTHER" id="PTHR43245:SF54">
    <property type="entry name" value="BLL0593 PROTEIN"/>
    <property type="match status" value="1"/>
</dbReference>
<dbReference type="InterPro" id="IPR050177">
    <property type="entry name" value="Lipid_A_modif_metabolic_enz"/>
</dbReference>
<dbReference type="EMBL" id="RWIS01000001">
    <property type="protein sequence ID" value="RSK37574.1"/>
    <property type="molecule type" value="Genomic_DNA"/>
</dbReference>